<dbReference type="Pfam" id="PF16063">
    <property type="entry name" value="DUF4805"/>
    <property type="match status" value="1"/>
</dbReference>
<comment type="caution">
    <text evidence="2">The sequence shown here is derived from an EMBL/GenBank/DDBJ whole genome shotgun (WGS) entry which is preliminary data.</text>
</comment>
<dbReference type="EMBL" id="JANEYG010000187">
    <property type="protein sequence ID" value="KAJ8911468.1"/>
    <property type="molecule type" value="Genomic_DNA"/>
</dbReference>
<sequence>MTQIKGDIPEIIRLQLRKPTNWGWELSTFKPSRNVSLPTIQLFNYKGELLVEAKDNGETERTWKSSTLPNKASATNAKKESETSRARHLRRSRSDTLNHNSSANNISRNKFESINRKDGNRQPNNKIKSFDGSLHNSATKAAKAATDTGQENKETGSKATEVITESGRVPEWIQHRLKKSKSETSQCKGNFSSDLGIHKRNSFQTLQEFVQNSEARHHRRSKSDELLKRKLRSSEESVKRAELDGYINFITPDIPHHKSQDKLNRNKKVPTTADTVLVDNNTSSIVVNDCRAKKYKTRTSSAGTLIISEESFNDSHSRRRRQKVGNADKAPIEEKNGDIVGNARKLNAGVHATELLKGIQRVSFPTTSISGKYAFNPQPTIAETSTLDKLSSNTGNGVGVAVNDSYMDKNQRWNKLVRNIRVSNESERNTHTKPVRHTSNPTYPISRTNAFNQDLNIAHSNSHSPQTQGNHVTAICPISKRESNEIFREISTIY</sequence>
<dbReference type="Proteomes" id="UP001159042">
    <property type="component" value="Unassembled WGS sequence"/>
</dbReference>
<protein>
    <submittedName>
        <fullName evidence="2">Uncharacterized protein</fullName>
    </submittedName>
</protein>
<evidence type="ECO:0000256" key="1">
    <source>
        <dbReference type="SAM" id="MobiDB-lite"/>
    </source>
</evidence>
<dbReference type="AlphaFoldDB" id="A0AAV8VBD4"/>
<accession>A0AAV8VBD4</accession>
<organism evidence="2 3">
    <name type="scientific">Exocentrus adspersus</name>
    <dbReference type="NCBI Taxonomy" id="1586481"/>
    <lineage>
        <taxon>Eukaryota</taxon>
        <taxon>Metazoa</taxon>
        <taxon>Ecdysozoa</taxon>
        <taxon>Arthropoda</taxon>
        <taxon>Hexapoda</taxon>
        <taxon>Insecta</taxon>
        <taxon>Pterygota</taxon>
        <taxon>Neoptera</taxon>
        <taxon>Endopterygota</taxon>
        <taxon>Coleoptera</taxon>
        <taxon>Polyphaga</taxon>
        <taxon>Cucujiformia</taxon>
        <taxon>Chrysomeloidea</taxon>
        <taxon>Cerambycidae</taxon>
        <taxon>Lamiinae</taxon>
        <taxon>Acanthocinini</taxon>
        <taxon>Exocentrus</taxon>
    </lineage>
</organism>
<feature type="compositionally biased region" description="Basic and acidic residues" evidence="1">
    <location>
        <begin position="109"/>
        <end position="120"/>
    </location>
</feature>
<evidence type="ECO:0000313" key="2">
    <source>
        <dbReference type="EMBL" id="KAJ8911468.1"/>
    </source>
</evidence>
<gene>
    <name evidence="2" type="ORF">NQ315_015235</name>
</gene>
<reference evidence="2 3" key="1">
    <citation type="journal article" date="2023" name="Insect Mol. Biol.">
        <title>Genome sequencing provides insights into the evolution of gene families encoding plant cell wall-degrading enzymes in longhorned beetles.</title>
        <authorList>
            <person name="Shin N.R."/>
            <person name="Okamura Y."/>
            <person name="Kirsch R."/>
            <person name="Pauchet Y."/>
        </authorList>
    </citation>
    <scope>NUCLEOTIDE SEQUENCE [LARGE SCALE GENOMIC DNA]</scope>
    <source>
        <strain evidence="2">EAD_L_NR</strain>
    </source>
</reference>
<feature type="region of interest" description="Disordered" evidence="1">
    <location>
        <begin position="425"/>
        <end position="444"/>
    </location>
</feature>
<name>A0AAV8VBD4_9CUCU</name>
<proteinExistence type="predicted"/>
<feature type="compositionally biased region" description="Polar residues" evidence="1">
    <location>
        <begin position="95"/>
        <end position="108"/>
    </location>
</feature>
<keyword evidence="3" id="KW-1185">Reference proteome</keyword>
<feature type="compositionally biased region" description="Polar residues" evidence="1">
    <location>
        <begin position="64"/>
        <end position="76"/>
    </location>
</feature>
<dbReference type="InterPro" id="IPR032064">
    <property type="entry name" value="DUF4805"/>
</dbReference>
<feature type="region of interest" description="Disordered" evidence="1">
    <location>
        <begin position="57"/>
        <end position="157"/>
    </location>
</feature>
<evidence type="ECO:0000313" key="3">
    <source>
        <dbReference type="Proteomes" id="UP001159042"/>
    </source>
</evidence>